<keyword evidence="1" id="KW-0560">Oxidoreductase</keyword>
<evidence type="ECO:0000256" key="1">
    <source>
        <dbReference type="ARBA" id="ARBA00023002"/>
    </source>
</evidence>
<dbReference type="GO" id="GO:0050660">
    <property type="term" value="F:flavin adenine dinucleotide binding"/>
    <property type="evidence" value="ECO:0007669"/>
    <property type="project" value="TreeGrafter"/>
</dbReference>
<protein>
    <submittedName>
        <fullName evidence="2">FAD-dependent oxidoreductase</fullName>
    </submittedName>
</protein>
<keyword evidence="3" id="KW-1185">Reference proteome</keyword>
<dbReference type="Proteomes" id="UP000313849">
    <property type="component" value="Unassembled WGS sequence"/>
</dbReference>
<dbReference type="Pfam" id="PF13738">
    <property type="entry name" value="Pyr_redox_3"/>
    <property type="match status" value="1"/>
</dbReference>
<dbReference type="EMBL" id="VENP01000056">
    <property type="protein sequence ID" value="TNU73229.1"/>
    <property type="molecule type" value="Genomic_DNA"/>
</dbReference>
<dbReference type="RefSeq" id="WP_108717757.1">
    <property type="nucleotide sequence ID" value="NZ_VENP01000056.1"/>
</dbReference>
<dbReference type="InterPro" id="IPR050982">
    <property type="entry name" value="Auxin_biosynth/cation_transpt"/>
</dbReference>
<comment type="caution">
    <text evidence="2">The sequence shown here is derived from an EMBL/GenBank/DDBJ whole genome shotgun (WGS) entry which is preliminary data.</text>
</comment>
<accession>A0A5C5B9N1</accession>
<gene>
    <name evidence="2" type="ORF">FH969_12385</name>
</gene>
<organism evidence="2 3">
    <name type="scientific">Miniimonas arenae</name>
    <dbReference type="NCBI Taxonomy" id="676201"/>
    <lineage>
        <taxon>Bacteria</taxon>
        <taxon>Bacillati</taxon>
        <taxon>Actinomycetota</taxon>
        <taxon>Actinomycetes</taxon>
        <taxon>Micrococcales</taxon>
        <taxon>Beutenbergiaceae</taxon>
        <taxon>Miniimonas</taxon>
    </lineage>
</organism>
<evidence type="ECO:0000313" key="2">
    <source>
        <dbReference type="EMBL" id="TNU73229.1"/>
    </source>
</evidence>
<dbReference type="AlphaFoldDB" id="A0A5C5B9N1"/>
<reference evidence="2 3" key="1">
    <citation type="submission" date="2019-06" db="EMBL/GenBank/DDBJ databases">
        <title>Draft genome sequence of Miniimonas arenae KCTC 19750T isolated from sea sand.</title>
        <authorList>
            <person name="Park S.-J."/>
        </authorList>
    </citation>
    <scope>NUCLEOTIDE SEQUENCE [LARGE SCALE GENOMIC DNA]</scope>
    <source>
        <strain evidence="2 3">KCTC 19750</strain>
    </source>
</reference>
<dbReference type="PRINTS" id="PR00469">
    <property type="entry name" value="PNDRDTASEII"/>
</dbReference>
<dbReference type="OrthoDB" id="9808049at2"/>
<sequence length="356" mass="38633">MDTTTTDTLVIGGGQAGLAAAHHLGRAGTASMILDASTSPAGSWPRYYDSLTLFSPARFSQLPGLRFPGDLDRYPHRDEVVDYLTRYASRLDADIRYQRRVTSLTQTANGLAARGDGFEVRAHRVIVASGSFDAPYTPPIPGIDAFGGRVLHVAQYRSPGEFAGARIAIFGAGNSAVQIAAELGTVARVNMYSRHPIRWQRQRILGKDLHWWLVRTGLDRAGVLDSLFPVTTPVLDDGRYRAALRRAAVGWNPMPVRIQDGRLVGVDGRRREADVLLFATGYRPSVSFLASTPVLDSTGLPRHRAGISTTMPGLGFVGLEHQRSFASATLRGVGRDAQAVVSRLMPRPHNDHAAST</sequence>
<dbReference type="PRINTS" id="PR00368">
    <property type="entry name" value="FADPNR"/>
</dbReference>
<dbReference type="PANTHER" id="PTHR43539">
    <property type="entry name" value="FLAVIN-BINDING MONOOXYGENASE-LIKE PROTEIN (AFU_ORTHOLOGUE AFUA_4G09220)"/>
    <property type="match status" value="1"/>
</dbReference>
<dbReference type="Gene3D" id="3.50.50.60">
    <property type="entry name" value="FAD/NAD(P)-binding domain"/>
    <property type="match status" value="1"/>
</dbReference>
<dbReference type="InterPro" id="IPR036188">
    <property type="entry name" value="FAD/NAD-bd_sf"/>
</dbReference>
<evidence type="ECO:0000313" key="3">
    <source>
        <dbReference type="Proteomes" id="UP000313849"/>
    </source>
</evidence>
<proteinExistence type="predicted"/>
<name>A0A5C5B9N1_9MICO</name>
<dbReference type="PANTHER" id="PTHR43539:SF78">
    <property type="entry name" value="FLAVIN-CONTAINING MONOOXYGENASE"/>
    <property type="match status" value="1"/>
</dbReference>
<dbReference type="SUPFAM" id="SSF51905">
    <property type="entry name" value="FAD/NAD(P)-binding domain"/>
    <property type="match status" value="2"/>
</dbReference>
<dbReference type="GO" id="GO:0004497">
    <property type="term" value="F:monooxygenase activity"/>
    <property type="evidence" value="ECO:0007669"/>
    <property type="project" value="TreeGrafter"/>
</dbReference>